<evidence type="ECO:0000256" key="1">
    <source>
        <dbReference type="SAM" id="SignalP"/>
    </source>
</evidence>
<keyword evidence="1" id="KW-0732">Signal</keyword>
<accession>A0ABS5HXN8</accession>
<gene>
    <name evidence="2" type="ORF">G3R48_00020</name>
</gene>
<protein>
    <recommendedName>
        <fullName evidence="4">Lipoprotein</fullName>
    </recommendedName>
</protein>
<dbReference type="PROSITE" id="PS51257">
    <property type="entry name" value="PROKAR_LIPOPROTEIN"/>
    <property type="match status" value="1"/>
</dbReference>
<dbReference type="Proteomes" id="UP000811844">
    <property type="component" value="Unassembled WGS sequence"/>
</dbReference>
<comment type="caution">
    <text evidence="2">The sequence shown here is derived from an EMBL/GenBank/DDBJ whole genome shotgun (WGS) entry which is preliminary data.</text>
</comment>
<proteinExistence type="predicted"/>
<dbReference type="InterPro" id="IPR005619">
    <property type="entry name" value="Uncharacterised_YajG"/>
</dbReference>
<reference evidence="2 3" key="1">
    <citation type="submission" date="2020-02" db="EMBL/GenBank/DDBJ databases">
        <title>Shewanella WXL01 sp. nov., a marine bacterium isolated from green algae in Luhuitou Fringing Reef (Northern South China Sea).</title>
        <authorList>
            <person name="Wang X."/>
        </authorList>
    </citation>
    <scope>NUCLEOTIDE SEQUENCE [LARGE SCALE GENOMIC DNA]</scope>
    <source>
        <strain evidence="2 3">MCCC 1A01895</strain>
    </source>
</reference>
<dbReference type="RefSeq" id="WP_153661458.1">
    <property type="nucleotide sequence ID" value="NZ_JAAIKR010000001.1"/>
</dbReference>
<evidence type="ECO:0000313" key="3">
    <source>
        <dbReference type="Proteomes" id="UP000811844"/>
    </source>
</evidence>
<sequence>MKRTVIFLFSTLLLSACATTQPTHIALDPTLGDVTFQTARPIPIHMDTIDIRNANFIVRINNDDDAAQLISPSEPIRQQLAQVFRDGMIKIGYQIDPSAYKTVQFQLESLLTDVTETTFGYEAKTEVIINVIAKNKTQEFTKIYKGRGTLTGPFSSDFATLELDINKLLNKLSTEILNDTELHHFIEQQ</sequence>
<organism evidence="2 3">
    <name type="scientific">Shewanella intestini</name>
    <dbReference type="NCBI Taxonomy" id="2017544"/>
    <lineage>
        <taxon>Bacteria</taxon>
        <taxon>Pseudomonadati</taxon>
        <taxon>Pseudomonadota</taxon>
        <taxon>Gammaproteobacteria</taxon>
        <taxon>Alteromonadales</taxon>
        <taxon>Shewanellaceae</taxon>
        <taxon>Shewanella</taxon>
    </lineage>
</organism>
<feature type="chain" id="PRO_5047094340" description="Lipoprotein" evidence="1">
    <location>
        <begin position="19"/>
        <end position="189"/>
    </location>
</feature>
<dbReference type="Pfam" id="PF03923">
    <property type="entry name" value="Lipoprotein_16"/>
    <property type="match status" value="1"/>
</dbReference>
<evidence type="ECO:0008006" key="4">
    <source>
        <dbReference type="Google" id="ProtNLM"/>
    </source>
</evidence>
<name>A0ABS5HXN8_9GAMM</name>
<feature type="signal peptide" evidence="1">
    <location>
        <begin position="1"/>
        <end position="18"/>
    </location>
</feature>
<evidence type="ECO:0000313" key="2">
    <source>
        <dbReference type="EMBL" id="MBR9726381.1"/>
    </source>
</evidence>
<dbReference type="EMBL" id="JAAIKR010000001">
    <property type="protein sequence ID" value="MBR9726381.1"/>
    <property type="molecule type" value="Genomic_DNA"/>
</dbReference>
<keyword evidence="3" id="KW-1185">Reference proteome</keyword>